<comment type="caution">
    <text evidence="3">The sequence shown here is derived from an EMBL/GenBank/DDBJ whole genome shotgun (WGS) entry which is preliminary data.</text>
</comment>
<dbReference type="PANTHER" id="PTHR43139:SF52">
    <property type="entry name" value="SI:DKEY-122A22.2"/>
    <property type="match status" value="1"/>
</dbReference>
<protein>
    <submittedName>
        <fullName evidence="3">Alpha/beta hydrolase</fullName>
    </submittedName>
</protein>
<keyword evidence="1" id="KW-0812">Transmembrane</keyword>
<feature type="transmembrane region" description="Helical" evidence="1">
    <location>
        <begin position="54"/>
        <end position="75"/>
    </location>
</feature>
<gene>
    <name evidence="3" type="ORF">NC998_25745</name>
</gene>
<feature type="domain" description="AB hydrolase-1" evidence="2">
    <location>
        <begin position="114"/>
        <end position="368"/>
    </location>
</feature>
<organism evidence="3 4">
    <name type="scientific">Trichocoleus desertorum GB2-A4</name>
    <dbReference type="NCBI Taxonomy" id="2933944"/>
    <lineage>
        <taxon>Bacteria</taxon>
        <taxon>Bacillati</taxon>
        <taxon>Cyanobacteriota</taxon>
        <taxon>Cyanophyceae</taxon>
        <taxon>Leptolyngbyales</taxon>
        <taxon>Trichocoleusaceae</taxon>
        <taxon>Trichocoleus</taxon>
    </lineage>
</organism>
<dbReference type="Proteomes" id="UP001464891">
    <property type="component" value="Unassembled WGS sequence"/>
</dbReference>
<dbReference type="InterPro" id="IPR052370">
    <property type="entry name" value="Meta-cleavage_hydrolase"/>
</dbReference>
<keyword evidence="4" id="KW-1185">Reference proteome</keyword>
<dbReference type="PANTHER" id="PTHR43139">
    <property type="entry name" value="SI:DKEY-122A22.2"/>
    <property type="match status" value="1"/>
</dbReference>
<dbReference type="Pfam" id="PF12697">
    <property type="entry name" value="Abhydrolase_6"/>
    <property type="match status" value="1"/>
</dbReference>
<dbReference type="SUPFAM" id="SSF53474">
    <property type="entry name" value="alpha/beta-Hydrolases"/>
    <property type="match status" value="1"/>
</dbReference>
<dbReference type="InterPro" id="IPR029058">
    <property type="entry name" value="AB_hydrolase_fold"/>
</dbReference>
<reference evidence="3 4" key="1">
    <citation type="submission" date="2022-04" db="EMBL/GenBank/DDBJ databases">
        <title>Positive selection, recombination, and allopatry shape intraspecific diversity of widespread and dominant cyanobacteria.</title>
        <authorList>
            <person name="Wei J."/>
            <person name="Shu W."/>
            <person name="Hu C."/>
        </authorList>
    </citation>
    <scope>NUCLEOTIDE SEQUENCE [LARGE SCALE GENOMIC DNA]</scope>
    <source>
        <strain evidence="3 4">GB2-A4</strain>
    </source>
</reference>
<keyword evidence="3" id="KW-0378">Hydrolase</keyword>
<sequence>MHRRASKGDRQHDWVNPYPHKRASSATASLVGKLNSSLAVSALVPAAMIMTEKLLWLGLGVTAIGLLSGIVYQTVGAAVDRQQYPPLGQLVDLGGFRLHLHCMGQGTPTVVMDAGAGAPAITWGLVPSEIAQFSHVCVYDRAGLGWSEPNLRRPRTSQQSVEELHTLLTKAGLKPPYILVGHSLGGANMRLYASQYPEDVVGLVLVDASHESYMTAETWKGIKKELWLYQVLRVASRVGVLRLMGELNLLPMFKAIKQEIQKYPLAVQALFDTYKAYCYRPHYWATVASERAHLETSFAQFQAVTSLHNLPLVVLIQGVKAPAMSDASFQRWQALQFDLTKLSSHSKAIIAENSGHLIPLEQPDLIVSAVRQLVERD</sequence>
<dbReference type="InterPro" id="IPR000073">
    <property type="entry name" value="AB_hydrolase_1"/>
</dbReference>
<evidence type="ECO:0000259" key="2">
    <source>
        <dbReference type="Pfam" id="PF12697"/>
    </source>
</evidence>
<evidence type="ECO:0000256" key="1">
    <source>
        <dbReference type="SAM" id="Phobius"/>
    </source>
</evidence>
<keyword evidence="1" id="KW-1133">Transmembrane helix</keyword>
<dbReference type="GO" id="GO:0016787">
    <property type="term" value="F:hydrolase activity"/>
    <property type="evidence" value="ECO:0007669"/>
    <property type="project" value="UniProtKB-KW"/>
</dbReference>
<name>A0ABV0JFD8_9CYAN</name>
<accession>A0ABV0JFD8</accession>
<proteinExistence type="predicted"/>
<evidence type="ECO:0000313" key="3">
    <source>
        <dbReference type="EMBL" id="MEP0820503.1"/>
    </source>
</evidence>
<evidence type="ECO:0000313" key="4">
    <source>
        <dbReference type="Proteomes" id="UP001464891"/>
    </source>
</evidence>
<keyword evidence="1" id="KW-0472">Membrane</keyword>
<dbReference type="Gene3D" id="3.40.50.1820">
    <property type="entry name" value="alpha/beta hydrolase"/>
    <property type="match status" value="1"/>
</dbReference>
<dbReference type="EMBL" id="JAMPKM010000031">
    <property type="protein sequence ID" value="MEP0820503.1"/>
    <property type="molecule type" value="Genomic_DNA"/>
</dbReference>